<dbReference type="EMBL" id="JAAMPC010000002">
    <property type="protein sequence ID" value="KAG2328496.1"/>
    <property type="molecule type" value="Genomic_DNA"/>
</dbReference>
<evidence type="ECO:0000256" key="1">
    <source>
        <dbReference type="SAM" id="MobiDB-lite"/>
    </source>
</evidence>
<organism evidence="2 3">
    <name type="scientific">Brassica carinata</name>
    <name type="common">Ethiopian mustard</name>
    <name type="synonym">Abyssinian cabbage</name>
    <dbReference type="NCBI Taxonomy" id="52824"/>
    <lineage>
        <taxon>Eukaryota</taxon>
        <taxon>Viridiplantae</taxon>
        <taxon>Streptophyta</taxon>
        <taxon>Embryophyta</taxon>
        <taxon>Tracheophyta</taxon>
        <taxon>Spermatophyta</taxon>
        <taxon>Magnoliopsida</taxon>
        <taxon>eudicotyledons</taxon>
        <taxon>Gunneridae</taxon>
        <taxon>Pentapetalae</taxon>
        <taxon>rosids</taxon>
        <taxon>malvids</taxon>
        <taxon>Brassicales</taxon>
        <taxon>Brassicaceae</taxon>
        <taxon>Brassiceae</taxon>
        <taxon>Brassica</taxon>
    </lineage>
</organism>
<accession>A0A8X7WFD7</accession>
<keyword evidence="3" id="KW-1185">Reference proteome</keyword>
<name>A0A8X7WFD7_BRACI</name>
<proteinExistence type="predicted"/>
<comment type="caution">
    <text evidence="2">The sequence shown here is derived from an EMBL/GenBank/DDBJ whole genome shotgun (WGS) entry which is preliminary data.</text>
</comment>
<protein>
    <submittedName>
        <fullName evidence="2">Uncharacterized protein</fullName>
    </submittedName>
</protein>
<evidence type="ECO:0000313" key="2">
    <source>
        <dbReference type="EMBL" id="KAG2328496.1"/>
    </source>
</evidence>
<feature type="region of interest" description="Disordered" evidence="1">
    <location>
        <begin position="1"/>
        <end position="73"/>
    </location>
</feature>
<gene>
    <name evidence="2" type="ORF">Bca52824_011224</name>
</gene>
<reference evidence="2 3" key="1">
    <citation type="submission" date="2020-02" db="EMBL/GenBank/DDBJ databases">
        <authorList>
            <person name="Ma Q."/>
            <person name="Huang Y."/>
            <person name="Song X."/>
            <person name="Pei D."/>
        </authorList>
    </citation>
    <scope>NUCLEOTIDE SEQUENCE [LARGE SCALE GENOMIC DNA]</scope>
    <source>
        <strain evidence="2">Sxm20200214</strain>
        <tissue evidence="2">Leaf</tissue>
    </source>
</reference>
<evidence type="ECO:0000313" key="3">
    <source>
        <dbReference type="Proteomes" id="UP000886595"/>
    </source>
</evidence>
<dbReference type="AlphaFoldDB" id="A0A8X7WFD7"/>
<dbReference type="Proteomes" id="UP000886595">
    <property type="component" value="Unassembled WGS sequence"/>
</dbReference>
<sequence>MRQPRTSTHKDKLSTRRKLGVSRGVDRDGEPGLRASVNGGNETEKRKMKRARTEGPTPADTGLTGVERRRQLQ</sequence>